<dbReference type="GO" id="GO:0008643">
    <property type="term" value="P:carbohydrate transport"/>
    <property type="evidence" value="ECO:0007669"/>
    <property type="project" value="InterPro"/>
</dbReference>
<name>A0A849HH24_9MICO</name>
<feature type="transmembrane region" description="Helical" evidence="1">
    <location>
        <begin position="55"/>
        <end position="74"/>
    </location>
</feature>
<feature type="transmembrane region" description="Helical" evidence="1">
    <location>
        <begin position="119"/>
        <end position="139"/>
    </location>
</feature>
<dbReference type="GO" id="GO:0015293">
    <property type="term" value="F:symporter activity"/>
    <property type="evidence" value="ECO:0007669"/>
    <property type="project" value="InterPro"/>
</dbReference>
<accession>A0A849HH24</accession>
<protein>
    <submittedName>
        <fullName evidence="2">MFS transporter</fullName>
    </submittedName>
</protein>
<feature type="transmembrane region" description="Helical" evidence="1">
    <location>
        <begin position="244"/>
        <end position="263"/>
    </location>
</feature>
<comment type="caution">
    <text evidence="2">The sequence shown here is derived from an EMBL/GenBank/DDBJ whole genome shotgun (WGS) entry which is preliminary data.</text>
</comment>
<dbReference type="PANTHER" id="PTHR11328">
    <property type="entry name" value="MAJOR FACILITATOR SUPERFAMILY DOMAIN-CONTAINING PROTEIN"/>
    <property type="match status" value="1"/>
</dbReference>
<proteinExistence type="predicted"/>
<dbReference type="AlphaFoldDB" id="A0A849HH24"/>
<dbReference type="SUPFAM" id="SSF103473">
    <property type="entry name" value="MFS general substrate transporter"/>
    <property type="match status" value="1"/>
</dbReference>
<dbReference type="Gene3D" id="1.20.1250.20">
    <property type="entry name" value="MFS general substrate transporter like domains"/>
    <property type="match status" value="2"/>
</dbReference>
<evidence type="ECO:0000313" key="2">
    <source>
        <dbReference type="EMBL" id="NNM47265.1"/>
    </source>
</evidence>
<dbReference type="InterPro" id="IPR036259">
    <property type="entry name" value="MFS_trans_sf"/>
</dbReference>
<feature type="transmembrane region" description="Helical" evidence="1">
    <location>
        <begin position="371"/>
        <end position="396"/>
    </location>
</feature>
<dbReference type="EMBL" id="JABEPQ010000003">
    <property type="protein sequence ID" value="NNM47265.1"/>
    <property type="molecule type" value="Genomic_DNA"/>
</dbReference>
<feature type="transmembrane region" description="Helical" evidence="1">
    <location>
        <begin position="306"/>
        <end position="325"/>
    </location>
</feature>
<dbReference type="Proteomes" id="UP000588586">
    <property type="component" value="Unassembled WGS sequence"/>
</dbReference>
<dbReference type="GO" id="GO:0005886">
    <property type="term" value="C:plasma membrane"/>
    <property type="evidence" value="ECO:0007669"/>
    <property type="project" value="TreeGrafter"/>
</dbReference>
<feature type="transmembrane region" description="Helical" evidence="1">
    <location>
        <begin position="26"/>
        <end position="49"/>
    </location>
</feature>
<keyword evidence="1" id="KW-0472">Membrane</keyword>
<sequence length="460" mass="46859">MSHAVGAAGRLPEGPRGRLPGRVVRGYAAGSVATGAFGTVPGLLLLPYLTDRLGVAAGLAGGIVFLPKAWDVVLNPVAGRISDHHVSAAGPRRPFLIRAGVALAACFAVLFGGPSSPEALAAVWVVVAFLACATAYAFFQVPYVAMPAEITDDYAERTRLMTWRVAVLAFAILVSGASAPAIRDAVGPAQGYRVMGVVVALLILVGVVGAWRGTASAPVGRVHRTGGMLRDQLRIVAGAKDFRVLLGTFVLQALATGAMLAGVDYVARHVLGSSSASTLLFVCFVAPAILVTPLWERLGARRGKRWGYAVASVLLGGGALALVGARSLPAAAVYLAVAVVGVGYAGAQMFPMAMLPDVAAVDAARTGENRIGVFTGVWTAGETLGLALGPGLYAAVLALGGYVSSTDSTAAQPGSAVMAITLGFSLVPAALVALSLVLLARYRLDEAAVRAANASSPQEV</sequence>
<keyword evidence="1" id="KW-0812">Transmembrane</keyword>
<feature type="transmembrane region" description="Helical" evidence="1">
    <location>
        <begin position="95"/>
        <end position="113"/>
    </location>
</feature>
<feature type="transmembrane region" description="Helical" evidence="1">
    <location>
        <begin position="416"/>
        <end position="440"/>
    </location>
</feature>
<feature type="transmembrane region" description="Helical" evidence="1">
    <location>
        <begin position="160"/>
        <end position="182"/>
    </location>
</feature>
<dbReference type="PANTHER" id="PTHR11328:SF24">
    <property type="entry name" value="MAJOR FACILITATOR SUPERFAMILY (MFS) PROFILE DOMAIN-CONTAINING PROTEIN"/>
    <property type="match status" value="1"/>
</dbReference>
<feature type="transmembrane region" description="Helical" evidence="1">
    <location>
        <begin position="331"/>
        <end position="350"/>
    </location>
</feature>
<evidence type="ECO:0000313" key="3">
    <source>
        <dbReference type="Proteomes" id="UP000588586"/>
    </source>
</evidence>
<dbReference type="InterPro" id="IPR039672">
    <property type="entry name" value="MFS_2"/>
</dbReference>
<dbReference type="RefSeq" id="WP_171244385.1">
    <property type="nucleotide sequence ID" value="NZ_JABEPQ010000003.1"/>
</dbReference>
<organism evidence="2 3">
    <name type="scientific">Knoellia koreensis</name>
    <dbReference type="NCBI Taxonomy" id="2730921"/>
    <lineage>
        <taxon>Bacteria</taxon>
        <taxon>Bacillati</taxon>
        <taxon>Actinomycetota</taxon>
        <taxon>Actinomycetes</taxon>
        <taxon>Micrococcales</taxon>
        <taxon>Intrasporangiaceae</taxon>
        <taxon>Knoellia</taxon>
    </lineage>
</organism>
<feature type="transmembrane region" description="Helical" evidence="1">
    <location>
        <begin position="275"/>
        <end position="294"/>
    </location>
</feature>
<keyword evidence="1" id="KW-1133">Transmembrane helix</keyword>
<gene>
    <name evidence="2" type="ORF">HJG52_14795</name>
</gene>
<evidence type="ECO:0000256" key="1">
    <source>
        <dbReference type="SAM" id="Phobius"/>
    </source>
</evidence>
<reference evidence="2 3" key="1">
    <citation type="submission" date="2020-04" db="EMBL/GenBank/DDBJ databases">
        <title>Knoellia sp. isolate from air conditioner.</title>
        <authorList>
            <person name="Chea S."/>
            <person name="Kim D.-U."/>
        </authorList>
    </citation>
    <scope>NUCLEOTIDE SEQUENCE [LARGE SCALE GENOMIC DNA]</scope>
    <source>
        <strain evidence="2 3">DB2414S</strain>
    </source>
</reference>
<feature type="transmembrane region" description="Helical" evidence="1">
    <location>
        <begin position="194"/>
        <end position="211"/>
    </location>
</feature>
<keyword evidence="3" id="KW-1185">Reference proteome</keyword>
<dbReference type="Pfam" id="PF13347">
    <property type="entry name" value="MFS_2"/>
    <property type="match status" value="1"/>
</dbReference>